<protein>
    <recommendedName>
        <fullName evidence="1">SET domain-containing protein</fullName>
    </recommendedName>
</protein>
<reference evidence="2" key="1">
    <citation type="submission" date="2022-07" db="EMBL/GenBank/DDBJ databases">
        <title>Phylogenomic reconstructions and comparative analyses of Kickxellomycotina fungi.</title>
        <authorList>
            <person name="Reynolds N.K."/>
            <person name="Stajich J.E."/>
            <person name="Barry K."/>
            <person name="Grigoriev I.V."/>
            <person name="Crous P."/>
            <person name="Smith M.E."/>
        </authorList>
    </citation>
    <scope>NUCLEOTIDE SEQUENCE</scope>
    <source>
        <strain evidence="2">IMI 214461</strain>
    </source>
</reference>
<dbReference type="GO" id="GO:0016279">
    <property type="term" value="F:protein-lysine N-methyltransferase activity"/>
    <property type="evidence" value="ECO:0007669"/>
    <property type="project" value="InterPro"/>
</dbReference>
<feature type="domain" description="SET" evidence="1">
    <location>
        <begin position="11"/>
        <end position="244"/>
    </location>
</feature>
<name>A0A9W8BKE7_9FUNG</name>
<dbReference type="CDD" id="cd19177">
    <property type="entry name" value="SET_SETD4"/>
    <property type="match status" value="1"/>
</dbReference>
<dbReference type="PROSITE" id="PS50280">
    <property type="entry name" value="SET"/>
    <property type="match status" value="1"/>
</dbReference>
<dbReference type="Proteomes" id="UP001150907">
    <property type="component" value="Unassembled WGS sequence"/>
</dbReference>
<gene>
    <name evidence="2" type="ORF">H4R26_002129</name>
</gene>
<dbReference type="InterPro" id="IPR044429">
    <property type="entry name" value="SETD4_SET"/>
</dbReference>
<keyword evidence="3" id="KW-1185">Reference proteome</keyword>
<evidence type="ECO:0000259" key="1">
    <source>
        <dbReference type="PROSITE" id="PS50280"/>
    </source>
</evidence>
<dbReference type="EMBL" id="JANBQF010000118">
    <property type="protein sequence ID" value="KAJ2005118.1"/>
    <property type="molecule type" value="Genomic_DNA"/>
</dbReference>
<sequence length="428" mass="47657">MVAKERGFPKTKLTLAYFPDTFRGMMATRDIEQGEAIVRVPDRLLVTASKAKAAVLSRAKARSPSFGSDWGLSEHQSLAYWVYAETELQEKSEWASYICSLPRDFASVPLFVLSGEAPSSTIDTTSSDGVRWVAAHLPQPLRQKVSEQQSRLFGDWSLTRASPAVAQSLPLTNWRLYVWSWLVASTRCIHLGRQGSIALAPLLDLLNHSETASISALYDTERGHFVIKTNRPFKRGQEVFISYGPHDNIFMLAEYGFVLACNPYQHLNLDHAVELWVAAAKARLLERRRAASASPADIDALVDVLRQRGLWGDFALSADDVEPPYRLQAALRLLLPAESRQEQRPNPKRAIAQWERWRRGEPEAAASSSALHSAVASWTRAACQGILSVSDRMIRDTSQHSAGLDAFLVHCLHTVWREISAIAACHCA</sequence>
<dbReference type="SUPFAM" id="SSF82199">
    <property type="entry name" value="SET domain"/>
    <property type="match status" value="1"/>
</dbReference>
<dbReference type="Gene3D" id="3.90.1410.10">
    <property type="entry name" value="set domain protein methyltransferase, domain 1"/>
    <property type="match status" value="1"/>
</dbReference>
<comment type="caution">
    <text evidence="2">The sequence shown here is derived from an EMBL/GenBank/DDBJ whole genome shotgun (WGS) entry which is preliminary data.</text>
</comment>
<dbReference type="InterPro" id="IPR046341">
    <property type="entry name" value="SET_dom_sf"/>
</dbReference>
<dbReference type="AlphaFoldDB" id="A0A9W8BKE7"/>
<accession>A0A9W8BKE7</accession>
<dbReference type="InterPro" id="IPR050600">
    <property type="entry name" value="SETD3_SETD6_MTase"/>
</dbReference>
<dbReference type="OrthoDB" id="341421at2759"/>
<proteinExistence type="predicted"/>
<evidence type="ECO:0000313" key="3">
    <source>
        <dbReference type="Proteomes" id="UP001150907"/>
    </source>
</evidence>
<dbReference type="Pfam" id="PF00856">
    <property type="entry name" value="SET"/>
    <property type="match status" value="1"/>
</dbReference>
<evidence type="ECO:0000313" key="2">
    <source>
        <dbReference type="EMBL" id="KAJ2005118.1"/>
    </source>
</evidence>
<dbReference type="InterPro" id="IPR001214">
    <property type="entry name" value="SET_dom"/>
</dbReference>
<dbReference type="PANTHER" id="PTHR13271:SF151">
    <property type="entry name" value="SET DOMAIN-CONTAINING PROTEIN 4"/>
    <property type="match status" value="1"/>
</dbReference>
<dbReference type="PANTHER" id="PTHR13271">
    <property type="entry name" value="UNCHARACTERIZED PUTATIVE METHYLTRANSFERASE"/>
    <property type="match status" value="1"/>
</dbReference>
<organism evidence="2 3">
    <name type="scientific">Coemansia thaxteri</name>
    <dbReference type="NCBI Taxonomy" id="2663907"/>
    <lineage>
        <taxon>Eukaryota</taxon>
        <taxon>Fungi</taxon>
        <taxon>Fungi incertae sedis</taxon>
        <taxon>Zoopagomycota</taxon>
        <taxon>Kickxellomycotina</taxon>
        <taxon>Kickxellomycetes</taxon>
        <taxon>Kickxellales</taxon>
        <taxon>Kickxellaceae</taxon>
        <taxon>Coemansia</taxon>
    </lineage>
</organism>